<keyword evidence="2" id="KW-0813">Transport</keyword>
<dbReference type="GO" id="GO:0020037">
    <property type="term" value="F:heme binding"/>
    <property type="evidence" value="ECO:0007669"/>
    <property type="project" value="TreeGrafter"/>
</dbReference>
<evidence type="ECO:0000256" key="6">
    <source>
        <dbReference type="ARBA" id="ARBA00023136"/>
    </source>
</evidence>
<evidence type="ECO:0000256" key="1">
    <source>
        <dbReference type="ARBA" id="ARBA00004141"/>
    </source>
</evidence>
<dbReference type="GO" id="GO:0010181">
    <property type="term" value="F:FMN binding"/>
    <property type="evidence" value="ECO:0007669"/>
    <property type="project" value="TreeGrafter"/>
</dbReference>
<keyword evidence="4 7" id="KW-1133">Transmembrane helix</keyword>
<evidence type="ECO:0000256" key="3">
    <source>
        <dbReference type="ARBA" id="ARBA00022692"/>
    </source>
</evidence>
<feature type="transmembrane region" description="Helical" evidence="7">
    <location>
        <begin position="142"/>
        <end position="159"/>
    </location>
</feature>
<accession>A0A3N6Q6N6</accession>
<dbReference type="AlphaFoldDB" id="A0A3N6Q6N6"/>
<dbReference type="InterPro" id="IPR022837">
    <property type="entry name" value="MsrQ-like"/>
</dbReference>
<feature type="transmembrane region" description="Helical" evidence="7">
    <location>
        <begin position="119"/>
        <end position="136"/>
    </location>
</feature>
<sequence>MILDTAPLANYLGLFGLICYILTLLPTILRIVFPATKKTELPKFLLKYRRQIGVIAFLFALGHGVLLLSKRNFDVFDSQTYSIYGTGIVTLIIFTLLTITSNDWSIKKMKKNWKKLHQLTYFAMFILVWHVIYTMWGHWSHITPLGVIGITGTTILFIARKLIERNKKS</sequence>
<evidence type="ECO:0000256" key="4">
    <source>
        <dbReference type="ARBA" id="ARBA00022989"/>
    </source>
</evidence>
<organism evidence="9 10">
    <name type="scientific">Okeania hirsuta</name>
    <dbReference type="NCBI Taxonomy" id="1458930"/>
    <lineage>
        <taxon>Bacteria</taxon>
        <taxon>Bacillati</taxon>
        <taxon>Cyanobacteriota</taxon>
        <taxon>Cyanophyceae</taxon>
        <taxon>Oscillatoriophycideae</taxon>
        <taxon>Oscillatoriales</taxon>
        <taxon>Microcoleaceae</taxon>
        <taxon>Okeania</taxon>
    </lineage>
</organism>
<reference evidence="9 10" key="1">
    <citation type="journal article" date="2018" name="ACS Chem. Biol.">
        <title>Ketoreductase domain dysfunction expands chemodiversity: malyngamide biosynthesis in the cyanobacterium Okeania hirsuta.</title>
        <authorList>
            <person name="Moss N.A."/>
            <person name="Leao T."/>
            <person name="Rankin M."/>
            <person name="McCullough T.M."/>
            <person name="Qu P."/>
            <person name="Korobeynikov A."/>
            <person name="Smith J.L."/>
            <person name="Gerwick L."/>
            <person name="Gerwick W.H."/>
        </authorList>
    </citation>
    <scope>NUCLEOTIDE SEQUENCE [LARGE SCALE GENOMIC DNA]</scope>
    <source>
        <strain evidence="9 10">PAB10Feb10-1</strain>
    </source>
</reference>
<dbReference type="PANTHER" id="PTHR36964:SF1">
    <property type="entry name" value="PROTEIN-METHIONINE-SULFOXIDE REDUCTASE HEME-BINDING SUBUNIT MSRQ"/>
    <property type="match status" value="1"/>
</dbReference>
<feature type="transmembrane region" description="Helical" evidence="7">
    <location>
        <begin position="81"/>
        <end position="99"/>
    </location>
</feature>
<feature type="transmembrane region" description="Helical" evidence="7">
    <location>
        <begin position="52"/>
        <end position="69"/>
    </location>
</feature>
<feature type="domain" description="Ferric oxidoreductase" evidence="8">
    <location>
        <begin position="12"/>
        <end position="128"/>
    </location>
</feature>
<protein>
    <submittedName>
        <fullName evidence="9">Iron reductase</fullName>
    </submittedName>
</protein>
<dbReference type="Proteomes" id="UP000269154">
    <property type="component" value="Unassembled WGS sequence"/>
</dbReference>
<keyword evidence="10" id="KW-1185">Reference proteome</keyword>
<dbReference type="PANTHER" id="PTHR36964">
    <property type="entry name" value="PROTEIN-METHIONINE-SULFOXIDE REDUCTASE HEME-BINDING SUBUNIT MSRQ"/>
    <property type="match status" value="1"/>
</dbReference>
<evidence type="ECO:0000256" key="2">
    <source>
        <dbReference type="ARBA" id="ARBA00022448"/>
    </source>
</evidence>
<dbReference type="OrthoDB" id="9788328at2"/>
<keyword evidence="5" id="KW-0408">Iron</keyword>
<dbReference type="GO" id="GO:0005886">
    <property type="term" value="C:plasma membrane"/>
    <property type="evidence" value="ECO:0007669"/>
    <property type="project" value="TreeGrafter"/>
</dbReference>
<name>A0A3N6Q6N6_9CYAN</name>
<comment type="caution">
    <text evidence="9">The sequence shown here is derived from an EMBL/GenBank/DDBJ whole genome shotgun (WGS) entry which is preliminary data.</text>
</comment>
<dbReference type="EMBL" id="RCBY01000282">
    <property type="protein sequence ID" value="RQH26089.1"/>
    <property type="molecule type" value="Genomic_DNA"/>
</dbReference>
<evidence type="ECO:0000313" key="9">
    <source>
        <dbReference type="EMBL" id="RQH26089.1"/>
    </source>
</evidence>
<gene>
    <name evidence="9" type="ORF">D5R40_28615</name>
</gene>
<dbReference type="Pfam" id="PF01794">
    <property type="entry name" value="Ferric_reduct"/>
    <property type="match status" value="1"/>
</dbReference>
<feature type="transmembrane region" description="Helical" evidence="7">
    <location>
        <begin position="12"/>
        <end position="32"/>
    </location>
</feature>
<dbReference type="InterPro" id="IPR013130">
    <property type="entry name" value="Fe3_Rdtase_TM_dom"/>
</dbReference>
<dbReference type="RefSeq" id="WP_124147632.1">
    <property type="nucleotide sequence ID" value="NZ_CAWOKI010000299.1"/>
</dbReference>
<proteinExistence type="predicted"/>
<keyword evidence="3 7" id="KW-0812">Transmembrane</keyword>
<evidence type="ECO:0000259" key="8">
    <source>
        <dbReference type="Pfam" id="PF01794"/>
    </source>
</evidence>
<evidence type="ECO:0000313" key="10">
    <source>
        <dbReference type="Proteomes" id="UP000269154"/>
    </source>
</evidence>
<evidence type="ECO:0000256" key="7">
    <source>
        <dbReference type="SAM" id="Phobius"/>
    </source>
</evidence>
<evidence type="ECO:0000256" key="5">
    <source>
        <dbReference type="ARBA" id="ARBA00023004"/>
    </source>
</evidence>
<keyword evidence="6 7" id="KW-0472">Membrane</keyword>
<dbReference type="GO" id="GO:0016679">
    <property type="term" value="F:oxidoreductase activity, acting on diphenols and related substances as donors"/>
    <property type="evidence" value="ECO:0007669"/>
    <property type="project" value="TreeGrafter"/>
</dbReference>
<comment type="subcellular location">
    <subcellularLocation>
        <location evidence="1">Membrane</location>
        <topology evidence="1">Multi-pass membrane protein</topology>
    </subcellularLocation>
</comment>